<evidence type="ECO:0000313" key="3">
    <source>
        <dbReference type="Proteomes" id="UP000632766"/>
    </source>
</evidence>
<proteinExistence type="predicted"/>
<keyword evidence="3" id="KW-1185">Reference proteome</keyword>
<dbReference type="EMBL" id="JAECZC010000111">
    <property type="protein sequence ID" value="MBH8567179.1"/>
    <property type="molecule type" value="Genomic_DNA"/>
</dbReference>
<dbReference type="RefSeq" id="WP_198128897.1">
    <property type="nucleotide sequence ID" value="NZ_JAECZC010000111.1"/>
</dbReference>
<organism evidence="2 3">
    <name type="scientific">Amazonocrinis nigriterrae CENA67</name>
    <dbReference type="NCBI Taxonomy" id="2794033"/>
    <lineage>
        <taxon>Bacteria</taxon>
        <taxon>Bacillati</taxon>
        <taxon>Cyanobacteriota</taxon>
        <taxon>Cyanophyceae</taxon>
        <taxon>Nostocales</taxon>
        <taxon>Nostocaceae</taxon>
        <taxon>Amazonocrinis</taxon>
        <taxon>Amazonocrinis nigriterrae</taxon>
    </lineage>
</organism>
<gene>
    <name evidence="2" type="ORF">I8748_34380</name>
</gene>
<reference evidence="2 3" key="1">
    <citation type="journal article" date="2021" name="Int. J. Syst. Evol. Microbiol.">
        <title>Amazonocrinis nigriterrae gen. nov., sp. nov., Atlanticothrix silvestris gen. nov., sp. nov. and Dendronalium phyllosphericum gen. nov., sp. nov., nostocacean cyanobacteria from Brazilian environments.</title>
        <authorList>
            <person name="Alvarenga D.O."/>
            <person name="Andreote A.P.D."/>
            <person name="Branco L.H.Z."/>
            <person name="Delbaje E."/>
            <person name="Cruz R.B."/>
            <person name="Varani A.M."/>
            <person name="Fiore M.F."/>
        </authorList>
    </citation>
    <scope>NUCLEOTIDE SEQUENCE [LARGE SCALE GENOMIC DNA]</scope>
    <source>
        <strain evidence="2 3">CENA67</strain>
    </source>
</reference>
<dbReference type="Proteomes" id="UP000632766">
    <property type="component" value="Unassembled WGS sequence"/>
</dbReference>
<comment type="caution">
    <text evidence="2">The sequence shown here is derived from an EMBL/GenBank/DDBJ whole genome shotgun (WGS) entry which is preliminary data.</text>
</comment>
<name>A0A8J7I327_9NOST</name>
<evidence type="ECO:0000313" key="2">
    <source>
        <dbReference type="EMBL" id="MBH8567179.1"/>
    </source>
</evidence>
<dbReference type="AlphaFoldDB" id="A0A8J7I327"/>
<accession>A0A8J7I327</accession>
<evidence type="ECO:0000256" key="1">
    <source>
        <dbReference type="SAM" id="MobiDB-lite"/>
    </source>
</evidence>
<protein>
    <submittedName>
        <fullName evidence="2">Uncharacterized protein</fullName>
    </submittedName>
</protein>
<feature type="region of interest" description="Disordered" evidence="1">
    <location>
        <begin position="21"/>
        <end position="50"/>
    </location>
</feature>
<sequence>MPTQMMSDLLADLSTEQQQLLAGGIKPGDEEGTDEQGEDRGDEGTPWVGGRGVRLYRIRSRSLVRVQRIS</sequence>